<accession>A0A9W9K4J9</accession>
<evidence type="ECO:0000313" key="1">
    <source>
        <dbReference type="EMBL" id="KAJ5092834.1"/>
    </source>
</evidence>
<sequence length="293" mass="33836">MSPHLIRQLESGKKKLTNKTKVLEETVTQKPEAVNSTMNCAEAQKEKRDAYVKVRQKVGGILKGDTSIEELDLEQSGDINILQRFRLHAHFDNYHDLPDTTYIPHQIIFVEEDLREIVQEEISIKKWPNLARAEAQDRLHDLNVKYWCLAQKWSHYRSCLVRGVEKRGFELWRSHPKWYMHRVLVEECASRQGCCSRGCGCCLNRTIDPSRKLGVGHCTVECGCCRQARGFDIPEKEKKLLKTQFREDISKLPAHPIARVAFWGLVGDVYKSPFDMIDVPPSYEKAVQCNNLV</sequence>
<reference evidence="1" key="2">
    <citation type="journal article" date="2023" name="IMA Fungus">
        <title>Comparative genomic study of the Penicillium genus elucidates a diverse pangenome and 15 lateral gene transfer events.</title>
        <authorList>
            <person name="Petersen C."/>
            <person name="Sorensen T."/>
            <person name="Nielsen M.R."/>
            <person name="Sondergaard T.E."/>
            <person name="Sorensen J.L."/>
            <person name="Fitzpatrick D.A."/>
            <person name="Frisvad J.C."/>
            <person name="Nielsen K.L."/>
        </authorList>
    </citation>
    <scope>NUCLEOTIDE SEQUENCE</scope>
    <source>
        <strain evidence="1">IBT 30069</strain>
    </source>
</reference>
<reference evidence="1" key="1">
    <citation type="submission" date="2022-11" db="EMBL/GenBank/DDBJ databases">
        <authorList>
            <person name="Petersen C."/>
        </authorList>
    </citation>
    <scope>NUCLEOTIDE SEQUENCE</scope>
    <source>
        <strain evidence="1">IBT 30069</strain>
    </source>
</reference>
<comment type="caution">
    <text evidence="1">The sequence shown here is derived from an EMBL/GenBank/DDBJ whole genome shotgun (WGS) entry which is preliminary data.</text>
</comment>
<dbReference type="Proteomes" id="UP001149165">
    <property type="component" value="Unassembled WGS sequence"/>
</dbReference>
<name>A0A9W9K4J9_9EURO</name>
<gene>
    <name evidence="1" type="ORF">N7456_008695</name>
</gene>
<evidence type="ECO:0000313" key="2">
    <source>
        <dbReference type="Proteomes" id="UP001149165"/>
    </source>
</evidence>
<dbReference type="AlphaFoldDB" id="A0A9W9K4J9"/>
<organism evidence="1 2">
    <name type="scientific">Penicillium angulare</name>
    <dbReference type="NCBI Taxonomy" id="116970"/>
    <lineage>
        <taxon>Eukaryota</taxon>
        <taxon>Fungi</taxon>
        <taxon>Dikarya</taxon>
        <taxon>Ascomycota</taxon>
        <taxon>Pezizomycotina</taxon>
        <taxon>Eurotiomycetes</taxon>
        <taxon>Eurotiomycetidae</taxon>
        <taxon>Eurotiales</taxon>
        <taxon>Aspergillaceae</taxon>
        <taxon>Penicillium</taxon>
    </lineage>
</organism>
<protein>
    <submittedName>
        <fullName evidence="1">Uncharacterized protein</fullName>
    </submittedName>
</protein>
<proteinExistence type="predicted"/>
<keyword evidence="2" id="KW-1185">Reference proteome</keyword>
<dbReference type="EMBL" id="JAPQKH010000006">
    <property type="protein sequence ID" value="KAJ5092834.1"/>
    <property type="molecule type" value="Genomic_DNA"/>
</dbReference>
<dbReference type="OrthoDB" id="4364054at2759"/>